<organism evidence="3 4">
    <name type="scientific">Halorubrum glutamatedens</name>
    <dbReference type="NCBI Taxonomy" id="2707018"/>
    <lineage>
        <taxon>Archaea</taxon>
        <taxon>Methanobacteriati</taxon>
        <taxon>Methanobacteriota</taxon>
        <taxon>Stenosarchaea group</taxon>
        <taxon>Halobacteria</taxon>
        <taxon>Halobacteriales</taxon>
        <taxon>Haloferacaceae</taxon>
        <taxon>Halorubrum</taxon>
    </lineage>
</organism>
<gene>
    <name evidence="3" type="ORF">ACFPJA_16060</name>
</gene>
<evidence type="ECO:0000259" key="2">
    <source>
        <dbReference type="Pfam" id="PF26296"/>
    </source>
</evidence>
<dbReference type="InterPro" id="IPR057179">
    <property type="entry name" value="DUF7857"/>
</dbReference>
<feature type="compositionally biased region" description="Basic and acidic residues" evidence="1">
    <location>
        <begin position="146"/>
        <end position="159"/>
    </location>
</feature>
<evidence type="ECO:0000313" key="3">
    <source>
        <dbReference type="EMBL" id="MFC5136224.1"/>
    </source>
</evidence>
<sequence length="311" mass="33263">MSVDLSWSVEREEGVRFVACRVHNAAAVPRRVRVRSRIEEPVLPPRRAGVPEEGWDSTGVTLRLDPDERRGVGFAVVAPADEPVPEPPVEIADATPIDDSDPVTDADSPAVTADEAVRSLGDHRPPRDALVGSERAGPSVVDGEGVETRATGERGRIEDADACVDDESVERNTEPPSDGDAESSSDEDVASPADDASPPPADDDSDDVAERRALRSQSGDPNVVSTEPDAFEDRLERVERRLERAERLTDADLGTATEEVQRLDGVSAASTLADRIAEDATALRRLSERASSLAARAEATDVPIDALERLA</sequence>
<proteinExistence type="predicted"/>
<feature type="compositionally biased region" description="Acidic residues" evidence="1">
    <location>
        <begin position="177"/>
        <end position="189"/>
    </location>
</feature>
<dbReference type="EMBL" id="JBHSKV010000023">
    <property type="protein sequence ID" value="MFC5136224.1"/>
    <property type="molecule type" value="Genomic_DNA"/>
</dbReference>
<comment type="caution">
    <text evidence="3">The sequence shown here is derived from an EMBL/GenBank/DDBJ whole genome shotgun (WGS) entry which is preliminary data.</text>
</comment>
<dbReference type="AlphaFoldDB" id="A0ABD5QVS5"/>
<feature type="region of interest" description="Disordered" evidence="1">
    <location>
        <begin position="116"/>
        <end position="233"/>
    </location>
</feature>
<dbReference type="InterPro" id="IPR058393">
    <property type="entry name" value="DUF8080"/>
</dbReference>
<feature type="compositionally biased region" description="Polar residues" evidence="1">
    <location>
        <begin position="215"/>
        <end position="225"/>
    </location>
</feature>
<feature type="compositionally biased region" description="Basic and acidic residues" evidence="1">
    <location>
        <begin position="116"/>
        <end position="127"/>
    </location>
</feature>
<evidence type="ECO:0000313" key="4">
    <source>
        <dbReference type="Proteomes" id="UP001596145"/>
    </source>
</evidence>
<name>A0ABD5QVS5_9EURY</name>
<evidence type="ECO:0000256" key="1">
    <source>
        <dbReference type="SAM" id="MobiDB-lite"/>
    </source>
</evidence>
<keyword evidence="4" id="KW-1185">Reference proteome</keyword>
<feature type="domain" description="DUF8080" evidence="2">
    <location>
        <begin position="228"/>
        <end position="301"/>
    </location>
</feature>
<dbReference type="Proteomes" id="UP001596145">
    <property type="component" value="Unassembled WGS sequence"/>
</dbReference>
<dbReference type="Pfam" id="PF26296">
    <property type="entry name" value="DUF8080"/>
    <property type="match status" value="1"/>
</dbReference>
<accession>A0ABD5QVS5</accession>
<protein>
    <recommendedName>
        <fullName evidence="2">DUF8080 domain-containing protein</fullName>
    </recommendedName>
</protein>
<dbReference type="Pfam" id="PF25256">
    <property type="entry name" value="DUF7857"/>
    <property type="match status" value="1"/>
</dbReference>
<reference evidence="3 4" key="1">
    <citation type="journal article" date="2019" name="Int. J. Syst. Evol. Microbiol.">
        <title>The Global Catalogue of Microorganisms (GCM) 10K type strain sequencing project: providing services to taxonomists for standard genome sequencing and annotation.</title>
        <authorList>
            <consortium name="The Broad Institute Genomics Platform"/>
            <consortium name="The Broad Institute Genome Sequencing Center for Infectious Disease"/>
            <person name="Wu L."/>
            <person name="Ma J."/>
        </authorList>
    </citation>
    <scope>NUCLEOTIDE SEQUENCE [LARGE SCALE GENOMIC DNA]</scope>
    <source>
        <strain evidence="3 4">CGMCC 1.16026</strain>
    </source>
</reference>
<dbReference type="RefSeq" id="WP_238987739.1">
    <property type="nucleotide sequence ID" value="NZ_JBHSKV010000023.1"/>
</dbReference>